<dbReference type="PROSITE" id="PS50885">
    <property type="entry name" value="HAMP"/>
    <property type="match status" value="1"/>
</dbReference>
<dbReference type="SUPFAM" id="SSF55874">
    <property type="entry name" value="ATPase domain of HSP90 chaperone/DNA topoisomerase II/histidine kinase"/>
    <property type="match status" value="1"/>
</dbReference>
<gene>
    <name evidence="18" type="ORF">SH1V18_14140</name>
</gene>
<dbReference type="CDD" id="cd06225">
    <property type="entry name" value="HAMP"/>
    <property type="match status" value="1"/>
</dbReference>
<feature type="transmembrane region" description="Helical" evidence="15">
    <location>
        <begin position="12"/>
        <end position="37"/>
    </location>
</feature>
<dbReference type="InterPro" id="IPR003594">
    <property type="entry name" value="HATPase_dom"/>
</dbReference>
<dbReference type="PROSITE" id="PS50109">
    <property type="entry name" value="HIS_KIN"/>
    <property type="match status" value="1"/>
</dbReference>
<sequence>MKNRFLKSIRFKVVIICIESFLLSAATLYIIYQILYINRYKGFVRNVYDILMEYTTIQGLIIFTLVFLFIIYLLILVSRIIRYIDKISIGVNEIAKGNFDNKIDKISNDELGQLSKNINNMSDQIQNLIKQQQQITESKNYLITGLSHDLKTPLTSIYGYLELINNDKYKDEVELRYYTDIAFRKTIQLKNMIEQLFTYTKYNSSSMKINKVTINVKEMLNQLVVEYYPYFLKQNLECRLKFNEEKYEINADSDLLFRVFENLISNAVRYSGENSKYIDIKIESKGGKIYIHFINYDNMIPAYEQQFIFNRFYKIEQARDYDFNSSGLGLNIAKTIVELNNGKIGVVSKDNKTIFTVAFNKLIDK</sequence>
<organism evidence="18 19">
    <name type="scientific">Vallitalea longa</name>
    <dbReference type="NCBI Taxonomy" id="2936439"/>
    <lineage>
        <taxon>Bacteria</taxon>
        <taxon>Bacillati</taxon>
        <taxon>Bacillota</taxon>
        <taxon>Clostridia</taxon>
        <taxon>Lachnospirales</taxon>
        <taxon>Vallitaleaceae</taxon>
        <taxon>Vallitalea</taxon>
    </lineage>
</organism>
<evidence type="ECO:0000256" key="10">
    <source>
        <dbReference type="ARBA" id="ARBA00022840"/>
    </source>
</evidence>
<keyword evidence="9 18" id="KW-0418">Kinase</keyword>
<comment type="subcellular location">
    <subcellularLocation>
        <location evidence="2">Cell membrane</location>
        <topology evidence="2">Multi-pass membrane protein</topology>
    </subcellularLocation>
</comment>
<dbReference type="FunFam" id="3.30.565.10:FF:000013">
    <property type="entry name" value="Two-component sensor histidine kinase"/>
    <property type="match status" value="1"/>
</dbReference>
<dbReference type="SUPFAM" id="SSF47384">
    <property type="entry name" value="Homodimeric domain of signal transducing histidine kinase"/>
    <property type="match status" value="1"/>
</dbReference>
<evidence type="ECO:0000256" key="6">
    <source>
        <dbReference type="ARBA" id="ARBA00022679"/>
    </source>
</evidence>
<comment type="catalytic activity">
    <reaction evidence="1">
        <text>ATP + protein L-histidine = ADP + protein N-phospho-L-histidine.</text>
        <dbReference type="EC" id="2.7.13.3"/>
    </reaction>
</comment>
<dbReference type="InterPro" id="IPR005467">
    <property type="entry name" value="His_kinase_dom"/>
</dbReference>
<reference evidence="18" key="1">
    <citation type="submission" date="2022-06" db="EMBL/GenBank/DDBJ databases">
        <title>Vallitalea longa sp. nov., an anaerobic bacterium isolated from marine sediment.</title>
        <authorList>
            <person name="Hirano S."/>
            <person name="Terahara T."/>
            <person name="Mori K."/>
            <person name="Hamada M."/>
            <person name="Matsumoto R."/>
            <person name="Kobayashi T."/>
        </authorList>
    </citation>
    <scope>NUCLEOTIDE SEQUENCE</scope>
    <source>
        <strain evidence="18">SH18-1</strain>
    </source>
</reference>
<keyword evidence="11 15" id="KW-1133">Transmembrane helix</keyword>
<feature type="domain" description="Histidine kinase" evidence="16">
    <location>
        <begin position="145"/>
        <end position="363"/>
    </location>
</feature>
<evidence type="ECO:0000313" key="19">
    <source>
        <dbReference type="Proteomes" id="UP001144256"/>
    </source>
</evidence>
<feature type="coiled-coil region" evidence="14">
    <location>
        <begin position="111"/>
        <end position="138"/>
    </location>
</feature>
<feature type="domain" description="HAMP" evidence="17">
    <location>
        <begin position="78"/>
        <end position="130"/>
    </location>
</feature>
<proteinExistence type="predicted"/>
<dbReference type="AlphaFoldDB" id="A0A9W5Y9B5"/>
<dbReference type="Proteomes" id="UP001144256">
    <property type="component" value="Unassembled WGS sequence"/>
</dbReference>
<dbReference type="Pfam" id="PF00672">
    <property type="entry name" value="HAMP"/>
    <property type="match status" value="1"/>
</dbReference>
<dbReference type="Gene3D" id="3.30.565.10">
    <property type="entry name" value="Histidine kinase-like ATPase, C-terminal domain"/>
    <property type="match status" value="1"/>
</dbReference>
<evidence type="ECO:0000256" key="3">
    <source>
        <dbReference type="ARBA" id="ARBA00012438"/>
    </source>
</evidence>
<keyword evidence="10" id="KW-0067">ATP-binding</keyword>
<dbReference type="GO" id="GO:0005886">
    <property type="term" value="C:plasma membrane"/>
    <property type="evidence" value="ECO:0007669"/>
    <property type="project" value="UniProtKB-SubCell"/>
</dbReference>
<keyword evidence="19" id="KW-1185">Reference proteome</keyword>
<dbReference type="SMART" id="SM00304">
    <property type="entry name" value="HAMP"/>
    <property type="match status" value="1"/>
</dbReference>
<dbReference type="InterPro" id="IPR036097">
    <property type="entry name" value="HisK_dim/P_sf"/>
</dbReference>
<dbReference type="Gene3D" id="1.10.287.130">
    <property type="match status" value="1"/>
</dbReference>
<comment type="caution">
    <text evidence="18">The sequence shown here is derived from an EMBL/GenBank/DDBJ whole genome shotgun (WGS) entry which is preliminary data.</text>
</comment>
<evidence type="ECO:0000256" key="1">
    <source>
        <dbReference type="ARBA" id="ARBA00000085"/>
    </source>
</evidence>
<evidence type="ECO:0000313" key="18">
    <source>
        <dbReference type="EMBL" id="GKX28934.1"/>
    </source>
</evidence>
<dbReference type="InterPro" id="IPR036890">
    <property type="entry name" value="HATPase_C_sf"/>
</dbReference>
<dbReference type="EMBL" id="BRLB01000002">
    <property type="protein sequence ID" value="GKX28934.1"/>
    <property type="molecule type" value="Genomic_DNA"/>
</dbReference>
<evidence type="ECO:0000256" key="8">
    <source>
        <dbReference type="ARBA" id="ARBA00022741"/>
    </source>
</evidence>
<evidence type="ECO:0000256" key="7">
    <source>
        <dbReference type="ARBA" id="ARBA00022692"/>
    </source>
</evidence>
<dbReference type="RefSeq" id="WP_281813897.1">
    <property type="nucleotide sequence ID" value="NZ_BRLB01000002.1"/>
</dbReference>
<dbReference type="CDD" id="cd00082">
    <property type="entry name" value="HisKA"/>
    <property type="match status" value="1"/>
</dbReference>
<dbReference type="Pfam" id="PF02518">
    <property type="entry name" value="HATPase_c"/>
    <property type="match status" value="1"/>
</dbReference>
<dbReference type="InterPro" id="IPR003661">
    <property type="entry name" value="HisK_dim/P_dom"/>
</dbReference>
<evidence type="ECO:0000256" key="11">
    <source>
        <dbReference type="ARBA" id="ARBA00022989"/>
    </source>
</evidence>
<dbReference type="InterPro" id="IPR003660">
    <property type="entry name" value="HAMP_dom"/>
</dbReference>
<evidence type="ECO:0000256" key="15">
    <source>
        <dbReference type="SAM" id="Phobius"/>
    </source>
</evidence>
<keyword evidence="4" id="KW-1003">Cell membrane</keyword>
<evidence type="ECO:0000256" key="12">
    <source>
        <dbReference type="ARBA" id="ARBA00023012"/>
    </source>
</evidence>
<evidence type="ECO:0000256" key="13">
    <source>
        <dbReference type="ARBA" id="ARBA00023136"/>
    </source>
</evidence>
<evidence type="ECO:0000256" key="2">
    <source>
        <dbReference type="ARBA" id="ARBA00004651"/>
    </source>
</evidence>
<feature type="transmembrane region" description="Helical" evidence="15">
    <location>
        <begin position="57"/>
        <end position="77"/>
    </location>
</feature>
<evidence type="ECO:0000256" key="4">
    <source>
        <dbReference type="ARBA" id="ARBA00022475"/>
    </source>
</evidence>
<keyword evidence="13 15" id="KW-0472">Membrane</keyword>
<keyword evidence="5" id="KW-0597">Phosphoprotein</keyword>
<dbReference type="Gene3D" id="6.10.340.10">
    <property type="match status" value="1"/>
</dbReference>
<evidence type="ECO:0000259" key="16">
    <source>
        <dbReference type="PROSITE" id="PS50109"/>
    </source>
</evidence>
<accession>A0A9W5Y9B5</accession>
<dbReference type="GO" id="GO:0000155">
    <property type="term" value="F:phosphorelay sensor kinase activity"/>
    <property type="evidence" value="ECO:0007669"/>
    <property type="project" value="InterPro"/>
</dbReference>
<dbReference type="Pfam" id="PF00512">
    <property type="entry name" value="HisKA"/>
    <property type="match status" value="1"/>
</dbReference>
<keyword evidence="6" id="KW-0808">Transferase</keyword>
<keyword evidence="8" id="KW-0547">Nucleotide-binding</keyword>
<keyword evidence="7 15" id="KW-0812">Transmembrane</keyword>
<evidence type="ECO:0000256" key="5">
    <source>
        <dbReference type="ARBA" id="ARBA00022553"/>
    </source>
</evidence>
<name>A0A9W5Y9B5_9FIRM</name>
<dbReference type="SUPFAM" id="SSF158472">
    <property type="entry name" value="HAMP domain-like"/>
    <property type="match status" value="1"/>
</dbReference>
<evidence type="ECO:0000259" key="17">
    <source>
        <dbReference type="PROSITE" id="PS50885"/>
    </source>
</evidence>
<dbReference type="SMART" id="SM00387">
    <property type="entry name" value="HATPase_c"/>
    <property type="match status" value="1"/>
</dbReference>
<dbReference type="InterPro" id="IPR050398">
    <property type="entry name" value="HssS/ArlS-like"/>
</dbReference>
<keyword evidence="12" id="KW-0902">Two-component regulatory system</keyword>
<dbReference type="PANTHER" id="PTHR45528">
    <property type="entry name" value="SENSOR HISTIDINE KINASE CPXA"/>
    <property type="match status" value="1"/>
</dbReference>
<evidence type="ECO:0000256" key="9">
    <source>
        <dbReference type="ARBA" id="ARBA00022777"/>
    </source>
</evidence>
<protein>
    <recommendedName>
        <fullName evidence="3">histidine kinase</fullName>
        <ecNumber evidence="3">2.7.13.3</ecNumber>
    </recommendedName>
</protein>
<dbReference type="GO" id="GO:0005524">
    <property type="term" value="F:ATP binding"/>
    <property type="evidence" value="ECO:0007669"/>
    <property type="project" value="UniProtKB-KW"/>
</dbReference>
<keyword evidence="14" id="KW-0175">Coiled coil</keyword>
<dbReference type="SMART" id="SM00388">
    <property type="entry name" value="HisKA"/>
    <property type="match status" value="1"/>
</dbReference>
<dbReference type="PANTHER" id="PTHR45528:SF1">
    <property type="entry name" value="SENSOR HISTIDINE KINASE CPXA"/>
    <property type="match status" value="1"/>
</dbReference>
<evidence type="ECO:0000256" key="14">
    <source>
        <dbReference type="SAM" id="Coils"/>
    </source>
</evidence>
<dbReference type="EC" id="2.7.13.3" evidence="3"/>